<feature type="transmembrane region" description="Helical" evidence="1">
    <location>
        <begin position="193"/>
        <end position="212"/>
    </location>
</feature>
<evidence type="ECO:0000313" key="3">
    <source>
        <dbReference type="Proteomes" id="UP000237798"/>
    </source>
</evidence>
<evidence type="ECO:0000313" key="2">
    <source>
        <dbReference type="EMBL" id="PRR86363.1"/>
    </source>
</evidence>
<gene>
    <name evidence="2" type="ORF">CLLU_06790</name>
</gene>
<protein>
    <recommendedName>
        <fullName evidence="4">Histidine kinase N-terminal 7TM region domain-containing protein</fullName>
    </recommendedName>
</protein>
<organism evidence="2 3">
    <name type="scientific">Clostridium luticellarii</name>
    <dbReference type="NCBI Taxonomy" id="1691940"/>
    <lineage>
        <taxon>Bacteria</taxon>
        <taxon>Bacillati</taxon>
        <taxon>Bacillota</taxon>
        <taxon>Clostridia</taxon>
        <taxon>Eubacteriales</taxon>
        <taxon>Clostridiaceae</taxon>
        <taxon>Clostridium</taxon>
    </lineage>
</organism>
<reference evidence="2 3" key="1">
    <citation type="submission" date="2018-03" db="EMBL/GenBank/DDBJ databases">
        <title>Genome sequence of Clostridium luticellarii DSM 29923.</title>
        <authorList>
            <person name="Poehlein A."/>
            <person name="Daniel R."/>
        </authorList>
    </citation>
    <scope>NUCLEOTIDE SEQUENCE [LARGE SCALE GENOMIC DNA]</scope>
    <source>
        <strain evidence="2 3">DSM 29923</strain>
    </source>
</reference>
<proteinExistence type="predicted"/>
<feature type="transmembrane region" description="Helical" evidence="1">
    <location>
        <begin position="33"/>
        <end position="54"/>
    </location>
</feature>
<feature type="transmembrane region" description="Helical" evidence="1">
    <location>
        <begin position="94"/>
        <end position="115"/>
    </location>
</feature>
<feature type="transmembrane region" description="Helical" evidence="1">
    <location>
        <begin position="6"/>
        <end position="26"/>
    </location>
</feature>
<accession>A0A2T0BR60</accession>
<keyword evidence="3" id="KW-1185">Reference proteome</keyword>
<keyword evidence="1" id="KW-1133">Transmembrane helix</keyword>
<feature type="transmembrane region" description="Helical" evidence="1">
    <location>
        <begin position="140"/>
        <end position="161"/>
    </location>
</feature>
<dbReference type="OrthoDB" id="1898040at2"/>
<dbReference type="AlphaFoldDB" id="A0A2T0BR60"/>
<dbReference type="EMBL" id="PVXP01000005">
    <property type="protein sequence ID" value="PRR86363.1"/>
    <property type="molecule type" value="Genomic_DNA"/>
</dbReference>
<sequence length="222" mass="26158">MIFYIYICLLFIVFIMIAQGLMWIKFLPAKVKIITFFILIAMMLRYMSIIILFLNDDMKYLYMLKIPFFLNLIAIPLMAFTVMYIFMRKDNIKFYYIFIISILLCGLYVFVIYNYEAVLENVNQYSLIWGYSLALPKDSYVYWAYVVFNTLVIFFTLAFMGKNNPNKFGIYLMILAAVITSAEFITWLLGIKILAQTILGDISWIIVLIYALNKVRKKSLPS</sequence>
<evidence type="ECO:0000256" key="1">
    <source>
        <dbReference type="SAM" id="Phobius"/>
    </source>
</evidence>
<evidence type="ECO:0008006" key="4">
    <source>
        <dbReference type="Google" id="ProtNLM"/>
    </source>
</evidence>
<dbReference type="Proteomes" id="UP000237798">
    <property type="component" value="Unassembled WGS sequence"/>
</dbReference>
<keyword evidence="1" id="KW-0812">Transmembrane</keyword>
<name>A0A2T0BR60_9CLOT</name>
<feature type="transmembrane region" description="Helical" evidence="1">
    <location>
        <begin position="66"/>
        <end position="87"/>
    </location>
</feature>
<dbReference type="RefSeq" id="WP_106008180.1">
    <property type="nucleotide sequence ID" value="NZ_JALCPJ010000007.1"/>
</dbReference>
<comment type="caution">
    <text evidence="2">The sequence shown here is derived from an EMBL/GenBank/DDBJ whole genome shotgun (WGS) entry which is preliminary data.</text>
</comment>
<feature type="transmembrane region" description="Helical" evidence="1">
    <location>
        <begin position="168"/>
        <end position="187"/>
    </location>
</feature>
<keyword evidence="1" id="KW-0472">Membrane</keyword>